<feature type="compositionally biased region" description="Basic and acidic residues" evidence="1">
    <location>
        <begin position="572"/>
        <end position="588"/>
    </location>
</feature>
<sequence>MANTRRTARDTQTPEDRPVTSEADTRGNQPPPTTGIEGANIPTNTQGPEISISVEGTNPLQMVIHGSNPQETVHQQPITTSPLLMSAPRSLQLHTTDLPQYATQTMGMPTYGMPPRPSVGGSGTNPIYHEAYVPPYIQGLGPQNRQTRQTPFLDYSGPYTEDENYSTGDERDIAPRRRRSSQANRERPQTTREKLAAHEAETARLKKLLAEEEAARTQNQGTGGVPIINLDPPSRRTKRAEAPRGDPTVLLPLGDPDDPTPPFTQEIMKATISRKFKMPTIKAYDGTGDPANHVRTFSNALLLQPANDAVKCRAFPQTLAGMAQRWYSRLPPNSIGSFKELSKAFINQFVSGKIHEKSSASLMGIRQGKNETLREYLSRFTKEAIKVPDLEDKVAMIALQQGTTDDHFRRSLAKHPPENMLSLQDRAGKYIKAEESMRKYEPTVEASENGKKRKETQEYDARDKYPRTAKDSDSPPKRNNFGPRFDEYARLNTSRSQILMEIEKEEDLRWPKPRRSDLEKRNKNQFCRFHKEVGHDTDDCRQLKDEIEFLIRRGKLDKFIKDGNRGNQQGNYERKDYDRRDNDQDRTPKPRGPVINMIFGGPTAARSSRNSRKAYAREVMTVVGEAPKHAKTEVAITFDDSDLEGVKFPHDDPLVIIPVIGNSKTKRVLVDNGASVDILFHDAFVKMGYNDSQLTPSNMPIYGFNGVESKVEGTIQLPMTIGQGSRTTTQMLNFVVIKATSTYNAILGRTGLHAFKAVASTYHLKIKFPTRNGVGEEQGDQNMARSCYIAALRPDGVGGQVLPIKVMDSRNDGEPDKVTHIGALLPEPLKGLRCQKLGMPQV</sequence>
<feature type="region of interest" description="Disordered" evidence="1">
    <location>
        <begin position="215"/>
        <end position="259"/>
    </location>
</feature>
<dbReference type="EMBL" id="JAUIZM010000002">
    <property type="protein sequence ID" value="KAK1396705.1"/>
    <property type="molecule type" value="Genomic_DNA"/>
</dbReference>
<dbReference type="InterPro" id="IPR005162">
    <property type="entry name" value="Retrotrans_gag_dom"/>
</dbReference>
<dbReference type="PANTHER" id="PTHR33223">
    <property type="entry name" value="CCHC-TYPE DOMAIN-CONTAINING PROTEIN"/>
    <property type="match status" value="1"/>
</dbReference>
<dbReference type="Gene3D" id="2.40.70.10">
    <property type="entry name" value="Acid Proteases"/>
    <property type="match status" value="1"/>
</dbReference>
<feature type="compositionally biased region" description="Polar residues" evidence="1">
    <location>
        <begin position="41"/>
        <end position="50"/>
    </location>
</feature>
<dbReference type="SUPFAM" id="SSF50630">
    <property type="entry name" value="Acid proteases"/>
    <property type="match status" value="1"/>
</dbReference>
<name>A0AAD8N043_9APIA</name>
<evidence type="ECO:0000313" key="3">
    <source>
        <dbReference type="EMBL" id="KAK1396705.1"/>
    </source>
</evidence>
<reference evidence="3" key="1">
    <citation type="submission" date="2023-02" db="EMBL/GenBank/DDBJ databases">
        <title>Genome of toxic invasive species Heracleum sosnowskyi carries increased number of genes despite the absence of recent whole-genome duplications.</title>
        <authorList>
            <person name="Schelkunov M."/>
            <person name="Shtratnikova V."/>
            <person name="Makarenko M."/>
            <person name="Klepikova A."/>
            <person name="Omelchenko D."/>
            <person name="Novikova G."/>
            <person name="Obukhova E."/>
            <person name="Bogdanov V."/>
            <person name="Penin A."/>
            <person name="Logacheva M."/>
        </authorList>
    </citation>
    <scope>NUCLEOTIDE SEQUENCE</scope>
    <source>
        <strain evidence="3">Hsosn_3</strain>
        <tissue evidence="3">Leaf</tissue>
    </source>
</reference>
<evidence type="ECO:0000259" key="2">
    <source>
        <dbReference type="Pfam" id="PF03732"/>
    </source>
</evidence>
<dbReference type="Pfam" id="PF03732">
    <property type="entry name" value="Retrotrans_gag"/>
    <property type="match status" value="1"/>
</dbReference>
<feature type="region of interest" description="Disordered" evidence="1">
    <location>
        <begin position="138"/>
        <end position="195"/>
    </location>
</feature>
<proteinExistence type="predicted"/>
<comment type="caution">
    <text evidence="3">The sequence shown here is derived from an EMBL/GenBank/DDBJ whole genome shotgun (WGS) entry which is preliminary data.</text>
</comment>
<feature type="compositionally biased region" description="Basic and acidic residues" evidence="1">
    <location>
        <begin position="455"/>
        <end position="476"/>
    </location>
</feature>
<dbReference type="Proteomes" id="UP001237642">
    <property type="component" value="Unassembled WGS sequence"/>
</dbReference>
<feature type="compositionally biased region" description="Basic and acidic residues" evidence="1">
    <location>
        <begin position="7"/>
        <end position="25"/>
    </location>
</feature>
<reference evidence="3" key="2">
    <citation type="submission" date="2023-05" db="EMBL/GenBank/DDBJ databases">
        <authorList>
            <person name="Schelkunov M.I."/>
        </authorList>
    </citation>
    <scope>NUCLEOTIDE SEQUENCE</scope>
    <source>
        <strain evidence="3">Hsosn_3</strain>
        <tissue evidence="3">Leaf</tissue>
    </source>
</reference>
<feature type="region of interest" description="Disordered" evidence="1">
    <location>
        <begin position="438"/>
        <end position="489"/>
    </location>
</feature>
<gene>
    <name evidence="3" type="ORF">POM88_006568</name>
</gene>
<evidence type="ECO:0000256" key="1">
    <source>
        <dbReference type="SAM" id="MobiDB-lite"/>
    </source>
</evidence>
<accession>A0AAD8N043</accession>
<feature type="region of interest" description="Disordered" evidence="1">
    <location>
        <begin position="104"/>
        <end position="126"/>
    </location>
</feature>
<dbReference type="CDD" id="cd00303">
    <property type="entry name" value="retropepsin_like"/>
    <property type="match status" value="1"/>
</dbReference>
<evidence type="ECO:0000313" key="4">
    <source>
        <dbReference type="Proteomes" id="UP001237642"/>
    </source>
</evidence>
<feature type="region of interest" description="Disordered" evidence="1">
    <location>
        <begin position="560"/>
        <end position="593"/>
    </location>
</feature>
<feature type="compositionally biased region" description="Polar residues" evidence="1">
    <location>
        <begin position="141"/>
        <end position="150"/>
    </location>
</feature>
<feature type="compositionally biased region" description="Basic and acidic residues" evidence="1">
    <location>
        <begin position="184"/>
        <end position="195"/>
    </location>
</feature>
<feature type="region of interest" description="Disordered" evidence="1">
    <location>
        <begin position="1"/>
        <end position="50"/>
    </location>
</feature>
<keyword evidence="4" id="KW-1185">Reference proteome</keyword>
<dbReference type="AlphaFoldDB" id="A0AAD8N043"/>
<organism evidence="3 4">
    <name type="scientific">Heracleum sosnowskyi</name>
    <dbReference type="NCBI Taxonomy" id="360622"/>
    <lineage>
        <taxon>Eukaryota</taxon>
        <taxon>Viridiplantae</taxon>
        <taxon>Streptophyta</taxon>
        <taxon>Embryophyta</taxon>
        <taxon>Tracheophyta</taxon>
        <taxon>Spermatophyta</taxon>
        <taxon>Magnoliopsida</taxon>
        <taxon>eudicotyledons</taxon>
        <taxon>Gunneridae</taxon>
        <taxon>Pentapetalae</taxon>
        <taxon>asterids</taxon>
        <taxon>campanulids</taxon>
        <taxon>Apiales</taxon>
        <taxon>Apiaceae</taxon>
        <taxon>Apioideae</taxon>
        <taxon>apioid superclade</taxon>
        <taxon>Tordylieae</taxon>
        <taxon>Tordyliinae</taxon>
        <taxon>Heracleum</taxon>
    </lineage>
</organism>
<dbReference type="InterPro" id="IPR021109">
    <property type="entry name" value="Peptidase_aspartic_dom_sf"/>
</dbReference>
<protein>
    <recommendedName>
        <fullName evidence="2">Retrotransposon gag domain-containing protein</fullName>
    </recommendedName>
</protein>
<feature type="domain" description="Retrotransposon gag" evidence="2">
    <location>
        <begin position="314"/>
        <end position="399"/>
    </location>
</feature>
<dbReference type="PANTHER" id="PTHR33223:SF10">
    <property type="entry name" value="AMINOTRANSFERASE-LIKE PLANT MOBILE DOMAIN-CONTAINING PROTEIN"/>
    <property type="match status" value="1"/>
</dbReference>
<feature type="compositionally biased region" description="Low complexity" evidence="1">
    <location>
        <begin position="245"/>
        <end position="254"/>
    </location>
</feature>